<feature type="domain" description="GHMP kinase N-terminal" evidence="13">
    <location>
        <begin position="92"/>
        <end position="179"/>
    </location>
</feature>
<dbReference type="GO" id="GO:0005829">
    <property type="term" value="C:cytosol"/>
    <property type="evidence" value="ECO:0007669"/>
    <property type="project" value="TreeGrafter"/>
</dbReference>
<dbReference type="Pfam" id="PF00288">
    <property type="entry name" value="GHMP_kinases_N"/>
    <property type="match status" value="1"/>
</dbReference>
<dbReference type="PRINTS" id="PR00959">
    <property type="entry name" value="MEVGALKINASE"/>
</dbReference>
<keyword evidence="7 11" id="KW-0067">ATP-binding</keyword>
<sequence>MKNSLKENFTKIFGIKPEKVYFSPGRVNLIGEHIDYNGGFVMPCALSYGTYGVISLRSDNLVRVYSEGFTDEIYEFEINDITKDSKNSWADYVKGVFSVMKNRKYKIDHGFNLYLYNTMPTNAGLSSSASLESLIVYILNDIFDLNIDITNMALIGKESENNFVGVNSGIMDQFAIVAGKKEHAILLNTQTLDYKYIPLILNDYSLLVINTNKKRGLADSKYNERFNECQESLEILKKHYDVKDLCSISVNELPKIKKLLSPILYKRVKHVITEQDRTIKSAQALKDNKIIEFAEYLNESHKSLQYDYEVTGIELDTLVNETIKAGAIGARMTGAGFGGCIVAIIKSKDIDNLIPKVKTNYTNLIGYEPSFYVVTPSDGPIEL</sequence>
<dbReference type="KEGG" id="aaxa:NCTC10138_01273"/>
<evidence type="ECO:0000256" key="2">
    <source>
        <dbReference type="ARBA" id="ARBA00022490"/>
    </source>
</evidence>
<comment type="function">
    <text evidence="11">Catalyzes the transfer of the gamma-phosphate of ATP to D-galactose to form alpha-D-galactose-1-phosphate (Gal-1-P).</text>
</comment>
<feature type="domain" description="Galactokinase N-terminal" evidence="15">
    <location>
        <begin position="7"/>
        <end position="55"/>
    </location>
</feature>
<dbReference type="InterPro" id="IPR006206">
    <property type="entry name" value="Mevalonate/galactokinase"/>
</dbReference>
<dbReference type="PROSITE" id="PS00106">
    <property type="entry name" value="GALACTOKINASE"/>
    <property type="match status" value="1"/>
</dbReference>
<dbReference type="InterPro" id="IPR019539">
    <property type="entry name" value="GalKase_N"/>
</dbReference>
<dbReference type="GO" id="GO:0004335">
    <property type="term" value="F:galactokinase activity"/>
    <property type="evidence" value="ECO:0007669"/>
    <property type="project" value="UniProtKB-UniRule"/>
</dbReference>
<dbReference type="AlphaFoldDB" id="A0A449BEM8"/>
<dbReference type="InterPro" id="IPR019741">
    <property type="entry name" value="Galactokinase_CS"/>
</dbReference>
<evidence type="ECO:0000256" key="3">
    <source>
        <dbReference type="ARBA" id="ARBA00022679"/>
    </source>
</evidence>
<dbReference type="PRINTS" id="PR00473">
    <property type="entry name" value="GALCTOKINASE"/>
</dbReference>
<name>A0A449BEM8_HAPAX</name>
<dbReference type="FunFam" id="3.30.70.890:FF:000001">
    <property type="entry name" value="Galactokinase"/>
    <property type="match status" value="1"/>
</dbReference>
<feature type="binding site" evidence="11">
    <location>
        <begin position="32"/>
        <end position="35"/>
    </location>
    <ligand>
        <name>substrate</name>
    </ligand>
</feature>
<comment type="caution">
    <text evidence="11">Lacks conserved residue(s) required for the propagation of feature annotation.</text>
</comment>
<dbReference type="InterPro" id="IPR022963">
    <property type="entry name" value="Galactokinase_bac"/>
</dbReference>
<dbReference type="Gene3D" id="3.30.70.890">
    <property type="entry name" value="GHMP kinase, C-terminal domain"/>
    <property type="match status" value="1"/>
</dbReference>
<dbReference type="InterPro" id="IPR000705">
    <property type="entry name" value="Galactokinase"/>
</dbReference>
<dbReference type="Proteomes" id="UP000289841">
    <property type="component" value="Chromosome"/>
</dbReference>
<dbReference type="NCBIfam" id="NF003705">
    <property type="entry name" value="PRK05322.1"/>
    <property type="match status" value="1"/>
</dbReference>
<keyword evidence="4 11" id="KW-0479">Metal-binding</keyword>
<dbReference type="GO" id="GO:0006012">
    <property type="term" value="P:galactose metabolic process"/>
    <property type="evidence" value="ECO:0007669"/>
    <property type="project" value="UniProtKB-UniRule"/>
</dbReference>
<dbReference type="Gene3D" id="3.30.230.10">
    <property type="match status" value="1"/>
</dbReference>
<evidence type="ECO:0000313" key="16">
    <source>
        <dbReference type="EMBL" id="VEU80885.1"/>
    </source>
</evidence>
<dbReference type="InterPro" id="IPR014721">
    <property type="entry name" value="Ribsml_uS5_D2-typ_fold_subgr"/>
</dbReference>
<feature type="domain" description="GHMP kinase C-terminal" evidence="14">
    <location>
        <begin position="282"/>
        <end position="361"/>
    </location>
</feature>
<feature type="binding site" evidence="11">
    <location>
        <position position="66"/>
    </location>
    <ligand>
        <name>ATP</name>
        <dbReference type="ChEBI" id="CHEBI:30616"/>
    </ligand>
</feature>
<evidence type="ECO:0000256" key="1">
    <source>
        <dbReference type="ARBA" id="ARBA00006566"/>
    </source>
</evidence>
<proteinExistence type="inferred from homology"/>
<organism evidence="16 17">
    <name type="scientific">Haploplasma axanthum</name>
    <name type="common">Acholeplasma axanthum</name>
    <dbReference type="NCBI Taxonomy" id="29552"/>
    <lineage>
        <taxon>Bacteria</taxon>
        <taxon>Bacillati</taxon>
        <taxon>Mycoplasmatota</taxon>
        <taxon>Mollicutes</taxon>
        <taxon>Acholeplasmatales</taxon>
        <taxon>Acholeplasmataceae</taxon>
        <taxon>Haploplasma</taxon>
    </lineage>
</organism>
<dbReference type="Pfam" id="PF10509">
    <property type="entry name" value="GalKase_gal_bdg"/>
    <property type="match status" value="1"/>
</dbReference>
<evidence type="ECO:0000313" key="17">
    <source>
        <dbReference type="Proteomes" id="UP000289841"/>
    </source>
</evidence>
<dbReference type="SUPFAM" id="SSF55060">
    <property type="entry name" value="GHMP Kinase, C-terminal domain"/>
    <property type="match status" value="1"/>
</dbReference>
<evidence type="ECO:0000256" key="11">
    <source>
        <dbReference type="HAMAP-Rule" id="MF_00246"/>
    </source>
</evidence>
<dbReference type="EMBL" id="LR215048">
    <property type="protein sequence ID" value="VEU80885.1"/>
    <property type="molecule type" value="Genomic_DNA"/>
</dbReference>
<evidence type="ECO:0000259" key="14">
    <source>
        <dbReference type="Pfam" id="PF08544"/>
    </source>
</evidence>
<comment type="catalytic activity">
    <reaction evidence="11">
        <text>alpha-D-galactose + ATP = alpha-D-galactose 1-phosphate + ADP + H(+)</text>
        <dbReference type="Rhea" id="RHEA:13553"/>
        <dbReference type="ChEBI" id="CHEBI:15378"/>
        <dbReference type="ChEBI" id="CHEBI:28061"/>
        <dbReference type="ChEBI" id="CHEBI:30616"/>
        <dbReference type="ChEBI" id="CHEBI:58336"/>
        <dbReference type="ChEBI" id="CHEBI:456216"/>
        <dbReference type="EC" id="2.7.1.6"/>
    </reaction>
</comment>
<dbReference type="UniPathway" id="UPA00214"/>
<comment type="subcellular location">
    <subcellularLocation>
        <location evidence="11">Cytoplasm</location>
    </subcellularLocation>
</comment>
<evidence type="ECO:0000256" key="5">
    <source>
        <dbReference type="ARBA" id="ARBA00022741"/>
    </source>
</evidence>
<gene>
    <name evidence="11 16" type="primary">galK</name>
    <name evidence="16" type="ORF">NCTC10138_01273</name>
</gene>
<keyword evidence="9 11" id="KW-0299">Galactose metabolism</keyword>
<feature type="binding site" evidence="11">
    <location>
        <position position="160"/>
    </location>
    <ligand>
        <name>Mg(2+)</name>
        <dbReference type="ChEBI" id="CHEBI:18420"/>
    </ligand>
</feature>
<feature type="active site" description="Proton acceptor" evidence="11">
    <location>
        <position position="172"/>
    </location>
</feature>
<dbReference type="STRING" id="1278311.GCA_000428705_00264"/>
<dbReference type="NCBIfam" id="TIGR00131">
    <property type="entry name" value="gal_kin"/>
    <property type="match status" value="1"/>
</dbReference>
<evidence type="ECO:0000256" key="10">
    <source>
        <dbReference type="ARBA" id="ARBA00023277"/>
    </source>
</evidence>
<reference evidence="16 17" key="1">
    <citation type="submission" date="2019-01" db="EMBL/GenBank/DDBJ databases">
        <authorList>
            <consortium name="Pathogen Informatics"/>
        </authorList>
    </citation>
    <scope>NUCLEOTIDE SEQUENCE [LARGE SCALE GENOMIC DNA]</scope>
    <source>
        <strain evidence="16 17">NCTC10138</strain>
    </source>
</reference>
<feature type="site" description="Transition state stabilizer" evidence="11">
    <location>
        <position position="26"/>
    </location>
</feature>
<keyword evidence="2 11" id="KW-0963">Cytoplasm</keyword>
<dbReference type="InterPro" id="IPR013750">
    <property type="entry name" value="GHMP_kinase_C_dom"/>
</dbReference>
<dbReference type="SUPFAM" id="SSF54211">
    <property type="entry name" value="Ribosomal protein S5 domain 2-like"/>
    <property type="match status" value="1"/>
</dbReference>
<dbReference type="FunFam" id="3.30.230.10:FF:000017">
    <property type="entry name" value="Galactokinase"/>
    <property type="match status" value="1"/>
</dbReference>
<dbReference type="GO" id="GO:0000287">
    <property type="term" value="F:magnesium ion binding"/>
    <property type="evidence" value="ECO:0007669"/>
    <property type="project" value="UniProtKB-UniRule"/>
</dbReference>
<dbReference type="PANTHER" id="PTHR10457:SF7">
    <property type="entry name" value="GALACTOKINASE-RELATED"/>
    <property type="match status" value="1"/>
</dbReference>
<evidence type="ECO:0000256" key="12">
    <source>
        <dbReference type="NCBIfam" id="TIGR00131"/>
    </source>
</evidence>
<feature type="binding site" evidence="11">
    <location>
        <position position="222"/>
    </location>
    <ligand>
        <name>substrate</name>
    </ligand>
</feature>
<keyword evidence="17" id="KW-1185">Reference proteome</keyword>
<dbReference type="InterPro" id="IPR006204">
    <property type="entry name" value="GHMP_kinase_N_dom"/>
</dbReference>
<keyword evidence="6 11" id="KW-0418">Kinase</keyword>
<dbReference type="HAMAP" id="MF_00246">
    <property type="entry name" value="Galactokinase"/>
    <property type="match status" value="1"/>
</dbReference>
<evidence type="ECO:0000259" key="13">
    <source>
        <dbReference type="Pfam" id="PF00288"/>
    </source>
</evidence>
<protein>
    <recommendedName>
        <fullName evidence="11 12">Galactokinase</fullName>
        <ecNumber evidence="11 12">2.7.1.6</ecNumber>
    </recommendedName>
    <alternativeName>
        <fullName evidence="11">Galactose kinase</fullName>
    </alternativeName>
</protein>
<evidence type="ECO:0000256" key="6">
    <source>
        <dbReference type="ARBA" id="ARBA00022777"/>
    </source>
</evidence>
<dbReference type="PIRSF" id="PIRSF000530">
    <property type="entry name" value="Galactokinase"/>
    <property type="match status" value="1"/>
</dbReference>
<dbReference type="RefSeq" id="WP_026391138.1">
    <property type="nucleotide sequence ID" value="NZ_LR215048.1"/>
</dbReference>
<dbReference type="GO" id="GO:0005524">
    <property type="term" value="F:ATP binding"/>
    <property type="evidence" value="ECO:0007669"/>
    <property type="project" value="UniProtKB-UniRule"/>
</dbReference>
<evidence type="ECO:0000256" key="9">
    <source>
        <dbReference type="ARBA" id="ARBA00023144"/>
    </source>
</evidence>
<comment type="pathway">
    <text evidence="11">Carbohydrate metabolism; galactose metabolism.</text>
</comment>
<evidence type="ECO:0000259" key="15">
    <source>
        <dbReference type="Pfam" id="PF10509"/>
    </source>
</evidence>
<feature type="binding site" evidence="11">
    <location>
        <position position="128"/>
    </location>
    <ligand>
        <name>Mg(2+)</name>
        <dbReference type="ChEBI" id="CHEBI:18420"/>
    </ligand>
</feature>
<dbReference type="InterPro" id="IPR020568">
    <property type="entry name" value="Ribosomal_Su5_D2-typ_SF"/>
</dbReference>
<evidence type="ECO:0000256" key="7">
    <source>
        <dbReference type="ARBA" id="ARBA00022840"/>
    </source>
</evidence>
<keyword evidence="8 11" id="KW-0460">Magnesium</keyword>
<comment type="similarity">
    <text evidence="1 11">Belongs to the GHMP kinase family. GalK subfamily.</text>
</comment>
<keyword evidence="5 11" id="KW-0547">Nucleotide-binding</keyword>
<dbReference type="EC" id="2.7.1.6" evidence="11 12"/>
<dbReference type="Pfam" id="PF08544">
    <property type="entry name" value="GHMP_kinases_C"/>
    <property type="match status" value="1"/>
</dbReference>
<dbReference type="InterPro" id="IPR036554">
    <property type="entry name" value="GHMP_kinase_C_sf"/>
</dbReference>
<dbReference type="PANTHER" id="PTHR10457">
    <property type="entry name" value="MEVALONATE KINASE/GALACTOKINASE"/>
    <property type="match status" value="1"/>
</dbReference>
<keyword evidence="10 11" id="KW-0119">Carbohydrate metabolism</keyword>
<keyword evidence="3 11" id="KW-0808">Transferase</keyword>
<evidence type="ECO:0000256" key="4">
    <source>
        <dbReference type="ARBA" id="ARBA00022723"/>
    </source>
</evidence>
<evidence type="ECO:0000256" key="8">
    <source>
        <dbReference type="ARBA" id="ARBA00022842"/>
    </source>
</evidence>
<accession>A0A449BEM8</accession>